<comment type="caution">
    <text evidence="5">The sequence shown here is derived from an EMBL/GenBank/DDBJ whole genome shotgun (WGS) entry which is preliminary data.</text>
</comment>
<gene>
    <name evidence="5" type="ORF">HZY85_03030</name>
</gene>
<accession>A0ABX2T148</accession>
<dbReference type="PRINTS" id="PR00909">
    <property type="entry name" value="SPERMDNBNDNG"/>
</dbReference>
<evidence type="ECO:0000313" key="5">
    <source>
        <dbReference type="EMBL" id="NYS47169.1"/>
    </source>
</evidence>
<reference evidence="5 6" key="1">
    <citation type="submission" date="2020-07" db="EMBL/GenBank/DDBJ databases">
        <title>MOT database genomes.</title>
        <authorList>
            <person name="Joseph S."/>
            <person name="Aduse-Opoku J."/>
            <person name="Hashim A."/>
            <person name="Wade W."/>
            <person name="Curtis M."/>
        </authorList>
    </citation>
    <scope>NUCLEOTIDE SEQUENCE [LARGE SCALE GENOMIC DNA]</scope>
    <source>
        <strain evidence="5 6">CIP 106318</strain>
    </source>
</reference>
<name>A0ABX2T148_9BACL</name>
<dbReference type="Gene3D" id="3.40.190.10">
    <property type="entry name" value="Periplasmic binding protein-like II"/>
    <property type="match status" value="2"/>
</dbReference>
<dbReference type="PANTHER" id="PTHR30222">
    <property type="entry name" value="SPERMIDINE/PUTRESCINE-BINDING PERIPLASMIC PROTEIN"/>
    <property type="match status" value="1"/>
</dbReference>
<evidence type="ECO:0000313" key="6">
    <source>
        <dbReference type="Proteomes" id="UP000531840"/>
    </source>
</evidence>
<proteinExistence type="predicted"/>
<dbReference type="Proteomes" id="UP000531840">
    <property type="component" value="Unassembled WGS sequence"/>
</dbReference>
<dbReference type="EMBL" id="JACBYF010000004">
    <property type="protein sequence ID" value="NYS47169.1"/>
    <property type="molecule type" value="Genomic_DNA"/>
</dbReference>
<keyword evidence="4" id="KW-0574">Periplasm</keyword>
<keyword evidence="3" id="KW-0732">Signal</keyword>
<comment type="subcellular location">
    <subcellularLocation>
        <location evidence="1">Periplasm</location>
    </subcellularLocation>
</comment>
<dbReference type="InterPro" id="IPR001188">
    <property type="entry name" value="Sperm_putr-bd"/>
</dbReference>
<keyword evidence="6" id="KW-1185">Reference proteome</keyword>
<keyword evidence="2" id="KW-0813">Transport</keyword>
<sequence>MKKLLVGAISIIIICILMLESRTYINPSQAGAENTLTIFNWGEYIDPELIEKFEEETGISVIYETFDSNEALLTKLQSGSTSYDIVVPSDYMIKKMKDMDLLKKIDKSKIENFSNLNPDLIYLSFDPNNDYSIPYFWGTLGIVYNTKLVDEDMTFKDWNELWDDRLKNEILLVDGAREMLGIALQSDGYSVNETDEVRLKLAEKKLELMGKNVKAINNDEKTMLMSNNEAKVAVTFSGNAAAMLAENEDLVYSVPKAGSNIWFDNMAIPKVSKNTEAAYKFINFMLSVENAAKNAEFIGYSTPVLGALELLPEEVRNDEQLYPKEETLKKLEVYESQAQKIVQLQNDLFLEFKINISR</sequence>
<protein>
    <submittedName>
        <fullName evidence="5">ABC transporter substrate-binding protein</fullName>
    </submittedName>
</protein>
<evidence type="ECO:0000256" key="4">
    <source>
        <dbReference type="ARBA" id="ARBA00022764"/>
    </source>
</evidence>
<dbReference type="PIRSF" id="PIRSF019574">
    <property type="entry name" value="Periplasmic_polyamine_BP"/>
    <property type="match status" value="1"/>
</dbReference>
<dbReference type="PANTHER" id="PTHR30222:SF17">
    <property type="entry name" value="SPERMIDINE_PUTRESCINE-BINDING PERIPLASMIC PROTEIN"/>
    <property type="match status" value="1"/>
</dbReference>
<dbReference type="SUPFAM" id="SSF53850">
    <property type="entry name" value="Periplasmic binding protein-like II"/>
    <property type="match status" value="1"/>
</dbReference>
<evidence type="ECO:0000256" key="1">
    <source>
        <dbReference type="ARBA" id="ARBA00004418"/>
    </source>
</evidence>
<dbReference type="Pfam" id="PF13416">
    <property type="entry name" value="SBP_bac_8"/>
    <property type="match status" value="1"/>
</dbReference>
<dbReference type="InterPro" id="IPR006059">
    <property type="entry name" value="SBP"/>
</dbReference>
<evidence type="ECO:0000256" key="2">
    <source>
        <dbReference type="ARBA" id="ARBA00022448"/>
    </source>
</evidence>
<organism evidence="5 6">
    <name type="scientific">Gemelliphila palaticanis</name>
    <dbReference type="NCBI Taxonomy" id="81950"/>
    <lineage>
        <taxon>Bacteria</taxon>
        <taxon>Bacillati</taxon>
        <taxon>Bacillota</taxon>
        <taxon>Bacilli</taxon>
        <taxon>Bacillales</taxon>
        <taxon>Gemellaceae</taxon>
        <taxon>Gemelliphila</taxon>
    </lineage>
</organism>
<dbReference type="RefSeq" id="WP_179940750.1">
    <property type="nucleotide sequence ID" value="NZ_JACBYF010000004.1"/>
</dbReference>
<dbReference type="CDD" id="cd13663">
    <property type="entry name" value="PBP2_PotD_PotF_like_2"/>
    <property type="match status" value="1"/>
</dbReference>
<evidence type="ECO:0000256" key="3">
    <source>
        <dbReference type="ARBA" id="ARBA00022729"/>
    </source>
</evidence>